<dbReference type="EMBL" id="CP019454">
    <property type="protein sequence ID" value="AUW95520.1"/>
    <property type="molecule type" value="Genomic_DNA"/>
</dbReference>
<evidence type="ECO:0000313" key="2">
    <source>
        <dbReference type="EMBL" id="AUW95520.1"/>
    </source>
</evidence>
<dbReference type="Pfam" id="PF12697">
    <property type="entry name" value="Abhydrolase_6"/>
    <property type="match status" value="1"/>
</dbReference>
<dbReference type="InterPro" id="IPR000073">
    <property type="entry name" value="AB_hydrolase_1"/>
</dbReference>
<keyword evidence="3" id="KW-1185">Reference proteome</keyword>
<evidence type="ECO:0000259" key="1">
    <source>
        <dbReference type="Pfam" id="PF12697"/>
    </source>
</evidence>
<dbReference type="Gene3D" id="3.40.50.1820">
    <property type="entry name" value="alpha/beta hydrolase"/>
    <property type="match status" value="1"/>
</dbReference>
<name>A0ABN5H483_9FIRM</name>
<dbReference type="InterPro" id="IPR050266">
    <property type="entry name" value="AB_hydrolase_sf"/>
</dbReference>
<accession>A0ABN5H483</accession>
<dbReference type="InterPro" id="IPR029058">
    <property type="entry name" value="AB_hydrolase_fold"/>
</dbReference>
<gene>
    <name evidence="2" type="ORF">BXT84_09850</name>
</gene>
<dbReference type="SUPFAM" id="SSF53474">
    <property type="entry name" value="alpha/beta-Hydrolases"/>
    <property type="match status" value="1"/>
</dbReference>
<dbReference type="PANTHER" id="PTHR43798:SF33">
    <property type="entry name" value="HYDROLASE, PUTATIVE (AFU_ORTHOLOGUE AFUA_2G14860)-RELATED"/>
    <property type="match status" value="1"/>
</dbReference>
<evidence type="ECO:0000313" key="3">
    <source>
        <dbReference type="Proteomes" id="UP000325292"/>
    </source>
</evidence>
<feature type="domain" description="AB hydrolase-1" evidence="1">
    <location>
        <begin position="19"/>
        <end position="242"/>
    </location>
</feature>
<reference evidence="2 3" key="1">
    <citation type="journal article" date="2019" name="Sci. Rep.">
        <title>Sulfobacillus thermotolerans: new insights into resistance and metabolic capacities of acidophilic chemolithotrophs.</title>
        <authorList>
            <person name="Panyushkina A.E."/>
            <person name="Babenko V.V."/>
            <person name="Nikitina A.S."/>
            <person name="Selezneva O.V."/>
            <person name="Tsaplina I.A."/>
            <person name="Letarova M.A."/>
            <person name="Kostryukova E.S."/>
            <person name="Letarov A.V."/>
        </authorList>
    </citation>
    <scope>NUCLEOTIDE SEQUENCE [LARGE SCALE GENOMIC DNA]</scope>
    <source>
        <strain evidence="2 3">Kr1</strain>
    </source>
</reference>
<protein>
    <recommendedName>
        <fullName evidence="1">AB hydrolase-1 domain-containing protein</fullName>
    </recommendedName>
</protein>
<sequence length="257" mass="28570">MRTATGLTYYVYGKGHEAVLCHPSLGLGRFLFHRMVPALSREFVMVTWDPRGIGDHTEWQPTMSDWVHDVADIVQALNMPVHLLGVSLGTWVMARAAVQNPSGLVRSLTVIGATLGFYGQEADVSKRQQQLETNGMAAFAREYAHNTLTMYASEEIQENLALELGSCNVQRYLEAMRIIYAESNERIYPAVSVPTLVMVGALDTRTDAAQADAVCQLLPQGTLKVLPRSGHLALLDQPDRVHRECRYFWQHGVAADD</sequence>
<proteinExistence type="predicted"/>
<dbReference type="Proteomes" id="UP000325292">
    <property type="component" value="Chromosome"/>
</dbReference>
<dbReference type="PANTHER" id="PTHR43798">
    <property type="entry name" value="MONOACYLGLYCEROL LIPASE"/>
    <property type="match status" value="1"/>
</dbReference>
<organism evidence="2 3">
    <name type="scientific">Sulfobacillus thermotolerans</name>
    <dbReference type="NCBI Taxonomy" id="338644"/>
    <lineage>
        <taxon>Bacteria</taxon>
        <taxon>Bacillati</taxon>
        <taxon>Bacillota</taxon>
        <taxon>Clostridia</taxon>
        <taxon>Eubacteriales</taxon>
        <taxon>Clostridiales Family XVII. Incertae Sedis</taxon>
        <taxon>Sulfobacillus</taxon>
    </lineage>
</organism>